<feature type="transmembrane region" description="Helical" evidence="1">
    <location>
        <begin position="72"/>
        <end position="92"/>
    </location>
</feature>
<evidence type="ECO:0000256" key="1">
    <source>
        <dbReference type="SAM" id="Phobius"/>
    </source>
</evidence>
<dbReference type="PANTHER" id="PTHR12242">
    <property type="entry name" value="OS02G0130600 PROTEIN-RELATED"/>
    <property type="match status" value="1"/>
</dbReference>
<accession>A0A9X0CDY0</accession>
<dbReference type="InterPro" id="IPR036259">
    <property type="entry name" value="MFS_trans_sf"/>
</dbReference>
<keyword evidence="1" id="KW-0812">Transmembrane</keyword>
<dbReference type="Pfam" id="PF21534">
    <property type="entry name" value="Rost"/>
    <property type="match status" value="1"/>
</dbReference>
<name>A0A9X0CDY0_9CNID</name>
<dbReference type="InterPro" id="IPR049352">
    <property type="entry name" value="Rost"/>
</dbReference>
<keyword evidence="1" id="KW-1133">Transmembrane helix</keyword>
<dbReference type="OrthoDB" id="419711at2759"/>
<evidence type="ECO:0000313" key="2">
    <source>
        <dbReference type="EMBL" id="KAJ7328566.1"/>
    </source>
</evidence>
<dbReference type="AlphaFoldDB" id="A0A9X0CDY0"/>
<proteinExistence type="predicted"/>
<dbReference type="GO" id="GO:0016020">
    <property type="term" value="C:membrane"/>
    <property type="evidence" value="ECO:0007669"/>
    <property type="project" value="TreeGrafter"/>
</dbReference>
<feature type="transmembrane region" description="Helical" evidence="1">
    <location>
        <begin position="228"/>
        <end position="251"/>
    </location>
</feature>
<organism evidence="2 3">
    <name type="scientific">Desmophyllum pertusum</name>
    <dbReference type="NCBI Taxonomy" id="174260"/>
    <lineage>
        <taxon>Eukaryota</taxon>
        <taxon>Metazoa</taxon>
        <taxon>Cnidaria</taxon>
        <taxon>Anthozoa</taxon>
        <taxon>Hexacorallia</taxon>
        <taxon>Scleractinia</taxon>
        <taxon>Caryophylliina</taxon>
        <taxon>Caryophylliidae</taxon>
        <taxon>Desmophyllum</taxon>
    </lineage>
</organism>
<protein>
    <submittedName>
        <fullName evidence="2">Uncharacterized protein</fullName>
    </submittedName>
</protein>
<keyword evidence="1" id="KW-0472">Membrane</keyword>
<comment type="caution">
    <text evidence="2">The sequence shown here is derived from an EMBL/GenBank/DDBJ whole genome shotgun (WGS) entry which is preliminary data.</text>
</comment>
<dbReference type="EMBL" id="MU827796">
    <property type="protein sequence ID" value="KAJ7328566.1"/>
    <property type="molecule type" value="Genomic_DNA"/>
</dbReference>
<keyword evidence="3" id="KW-1185">Reference proteome</keyword>
<feature type="transmembrane region" description="Helical" evidence="1">
    <location>
        <begin position="30"/>
        <end position="52"/>
    </location>
</feature>
<dbReference type="Proteomes" id="UP001163046">
    <property type="component" value="Unassembled WGS sequence"/>
</dbReference>
<reference evidence="2" key="1">
    <citation type="submission" date="2023-01" db="EMBL/GenBank/DDBJ databases">
        <title>Genome assembly of the deep-sea coral Lophelia pertusa.</title>
        <authorList>
            <person name="Herrera S."/>
            <person name="Cordes E."/>
        </authorList>
    </citation>
    <scope>NUCLEOTIDE SEQUENCE</scope>
    <source>
        <strain evidence="2">USNM1676648</strain>
        <tissue evidence="2">Polyp</tissue>
    </source>
</reference>
<gene>
    <name evidence="2" type="ORF">OS493_024483</name>
</gene>
<dbReference type="PANTHER" id="PTHR12242:SF1">
    <property type="entry name" value="MYND-TYPE DOMAIN-CONTAINING PROTEIN"/>
    <property type="match status" value="1"/>
</dbReference>
<feature type="transmembrane region" description="Helical" evidence="1">
    <location>
        <begin position="199"/>
        <end position="216"/>
    </location>
</feature>
<evidence type="ECO:0000313" key="3">
    <source>
        <dbReference type="Proteomes" id="UP001163046"/>
    </source>
</evidence>
<feature type="transmembrane region" description="Helical" evidence="1">
    <location>
        <begin position="276"/>
        <end position="300"/>
    </location>
</feature>
<dbReference type="SUPFAM" id="SSF103473">
    <property type="entry name" value="MFS general substrate transporter"/>
    <property type="match status" value="1"/>
</dbReference>
<sequence length="335" mass="37870">MCWSVLRKEFRLVQFRLLHPNAADFAQSPWFGVIIVLLYRFFVAAFCFGWLIGGAIYYPRSGPRWFIYLSNWSFFFVTLYFICATIVTAVHYKKHRKQGQHDVRDPAENDVEEFALKENCGDPANGNSTNGCEPRDIMGTRHVRDDGEVVFAVDDLEASRADPMAWFHEALWVIYNIAAVAATVVTLSFWLLIFRYTNGASALSVVVHGVNSIVMVGDTMLSSIPVRLFHVVYPMLYSATYIVFTVIYWAFGGTNSFGMPYIYPQTDYTGRPVVSAVSQVCLFFIGLPLCQSVMFGFYGLRVWMKTKCGNSVVRVSQKACYLVHTVSNLDGTNAL</sequence>
<feature type="transmembrane region" description="Helical" evidence="1">
    <location>
        <begin position="170"/>
        <end position="193"/>
    </location>
</feature>